<dbReference type="PRINTS" id="PR00033">
    <property type="entry name" value="HTHASNC"/>
</dbReference>
<dbReference type="Pfam" id="PF13412">
    <property type="entry name" value="HTH_24"/>
    <property type="match status" value="1"/>
</dbReference>
<sequence length="162" mass="18038">MVDQAPYPPRMLDSFDRAILRIVQRDNKMPQRKIAEAVNLSAAAVQRRIAAMEAAGIIERNVTIVDPAAVPLAITAIVEVHLRDERSTTVDPAKALFRAAPEVQQCYYVTGGTSFVLVIIAPDMRAYEALTRRLFATNDFVDRYRTLIALDRVKTDTALVIP</sequence>
<protein>
    <submittedName>
        <fullName evidence="5">AsnC family transcriptional regulator</fullName>
    </submittedName>
</protein>
<keyword evidence="2" id="KW-0238">DNA-binding</keyword>
<dbReference type="SUPFAM" id="SSF46785">
    <property type="entry name" value="Winged helix' DNA-binding domain"/>
    <property type="match status" value="1"/>
</dbReference>
<evidence type="ECO:0000256" key="2">
    <source>
        <dbReference type="ARBA" id="ARBA00023125"/>
    </source>
</evidence>
<evidence type="ECO:0000256" key="3">
    <source>
        <dbReference type="ARBA" id="ARBA00023163"/>
    </source>
</evidence>
<proteinExistence type="predicted"/>
<reference evidence="5 6" key="1">
    <citation type="submission" date="2017-09" db="EMBL/GenBank/DDBJ databases">
        <title>Sphingomonas panjinensis sp.nov., isolated from oil-contaminated soil.</title>
        <authorList>
            <person name="Wang L."/>
            <person name="Chen L."/>
        </authorList>
    </citation>
    <scope>NUCLEOTIDE SEQUENCE [LARGE SCALE GENOMIC DNA]</scope>
    <source>
        <strain evidence="5 6">FW-11</strain>
    </source>
</reference>
<dbReference type="CDD" id="cd00090">
    <property type="entry name" value="HTH_ARSR"/>
    <property type="match status" value="1"/>
</dbReference>
<dbReference type="InterPro" id="IPR036390">
    <property type="entry name" value="WH_DNA-bd_sf"/>
</dbReference>
<name>A0A2T5FZF0_9SPHN</name>
<organism evidence="5 6">
    <name type="scientific">Sphingomonas oleivorans</name>
    <dbReference type="NCBI Taxonomy" id="1735121"/>
    <lineage>
        <taxon>Bacteria</taxon>
        <taxon>Pseudomonadati</taxon>
        <taxon>Pseudomonadota</taxon>
        <taxon>Alphaproteobacteria</taxon>
        <taxon>Sphingomonadales</taxon>
        <taxon>Sphingomonadaceae</taxon>
        <taxon>Sphingomonas</taxon>
    </lineage>
</organism>
<dbReference type="Gene3D" id="1.10.10.10">
    <property type="entry name" value="Winged helix-like DNA-binding domain superfamily/Winged helix DNA-binding domain"/>
    <property type="match status" value="1"/>
</dbReference>
<evidence type="ECO:0000313" key="6">
    <source>
        <dbReference type="Proteomes" id="UP000244162"/>
    </source>
</evidence>
<dbReference type="InterPro" id="IPR000485">
    <property type="entry name" value="AsnC-type_HTH_dom"/>
</dbReference>
<keyword evidence="6" id="KW-1185">Reference proteome</keyword>
<dbReference type="OrthoDB" id="7856348at2"/>
<keyword evidence="3" id="KW-0804">Transcription</keyword>
<dbReference type="AlphaFoldDB" id="A0A2T5FZF0"/>
<dbReference type="GO" id="GO:0043200">
    <property type="term" value="P:response to amino acid"/>
    <property type="evidence" value="ECO:0007669"/>
    <property type="project" value="TreeGrafter"/>
</dbReference>
<dbReference type="EMBL" id="NWBU01000005">
    <property type="protein sequence ID" value="PTQ12079.1"/>
    <property type="molecule type" value="Genomic_DNA"/>
</dbReference>
<evidence type="ECO:0000259" key="4">
    <source>
        <dbReference type="PROSITE" id="PS50956"/>
    </source>
</evidence>
<evidence type="ECO:0000313" key="5">
    <source>
        <dbReference type="EMBL" id="PTQ12079.1"/>
    </source>
</evidence>
<dbReference type="InterPro" id="IPR011008">
    <property type="entry name" value="Dimeric_a/b-barrel"/>
</dbReference>
<dbReference type="Gene3D" id="3.30.70.920">
    <property type="match status" value="1"/>
</dbReference>
<dbReference type="GO" id="GO:0006355">
    <property type="term" value="P:regulation of DNA-templated transcription"/>
    <property type="evidence" value="ECO:0007669"/>
    <property type="project" value="UniProtKB-ARBA"/>
</dbReference>
<dbReference type="GO" id="GO:0005829">
    <property type="term" value="C:cytosol"/>
    <property type="evidence" value="ECO:0007669"/>
    <property type="project" value="TreeGrafter"/>
</dbReference>
<dbReference type="GO" id="GO:0043565">
    <property type="term" value="F:sequence-specific DNA binding"/>
    <property type="evidence" value="ECO:0007669"/>
    <property type="project" value="InterPro"/>
</dbReference>
<gene>
    <name evidence="5" type="ORF">CLG96_05770</name>
</gene>
<evidence type="ECO:0000256" key="1">
    <source>
        <dbReference type="ARBA" id="ARBA00023015"/>
    </source>
</evidence>
<dbReference type="PANTHER" id="PTHR30154">
    <property type="entry name" value="LEUCINE-RESPONSIVE REGULATORY PROTEIN"/>
    <property type="match status" value="1"/>
</dbReference>
<keyword evidence="1" id="KW-0805">Transcription regulation</keyword>
<comment type="caution">
    <text evidence="5">The sequence shown here is derived from an EMBL/GenBank/DDBJ whole genome shotgun (WGS) entry which is preliminary data.</text>
</comment>
<dbReference type="InterPro" id="IPR036388">
    <property type="entry name" value="WH-like_DNA-bd_sf"/>
</dbReference>
<dbReference type="InterPro" id="IPR011991">
    <property type="entry name" value="ArsR-like_HTH"/>
</dbReference>
<accession>A0A2T5FZF0</accession>
<dbReference type="Proteomes" id="UP000244162">
    <property type="component" value="Unassembled WGS sequence"/>
</dbReference>
<dbReference type="PROSITE" id="PS50956">
    <property type="entry name" value="HTH_ASNC_2"/>
    <property type="match status" value="1"/>
</dbReference>
<dbReference type="SMART" id="SM00344">
    <property type="entry name" value="HTH_ASNC"/>
    <property type="match status" value="1"/>
</dbReference>
<dbReference type="InterPro" id="IPR019887">
    <property type="entry name" value="Tscrpt_reg_AsnC/Lrp_C"/>
</dbReference>
<dbReference type="InterPro" id="IPR019888">
    <property type="entry name" value="Tscrpt_reg_AsnC-like"/>
</dbReference>
<dbReference type="PANTHER" id="PTHR30154:SF34">
    <property type="entry name" value="TRANSCRIPTIONAL REGULATOR AZLB"/>
    <property type="match status" value="1"/>
</dbReference>
<dbReference type="SUPFAM" id="SSF54909">
    <property type="entry name" value="Dimeric alpha+beta barrel"/>
    <property type="match status" value="1"/>
</dbReference>
<dbReference type="Pfam" id="PF01037">
    <property type="entry name" value="AsnC_trans_reg"/>
    <property type="match status" value="1"/>
</dbReference>
<feature type="domain" description="HTH asnC-type" evidence="4">
    <location>
        <begin position="12"/>
        <end position="75"/>
    </location>
</feature>